<protein>
    <recommendedName>
        <fullName evidence="3">FBD domain-containing protein</fullName>
    </recommendedName>
</protein>
<dbReference type="EMBL" id="RDQH01000337">
    <property type="protein sequence ID" value="RXH82669.1"/>
    <property type="molecule type" value="Genomic_DNA"/>
</dbReference>
<dbReference type="Proteomes" id="UP000290289">
    <property type="component" value="Chromosome 11"/>
</dbReference>
<keyword evidence="2" id="KW-1185">Reference proteome</keyword>
<evidence type="ECO:0008006" key="3">
    <source>
        <dbReference type="Google" id="ProtNLM"/>
    </source>
</evidence>
<organism evidence="1 2">
    <name type="scientific">Malus domestica</name>
    <name type="common">Apple</name>
    <name type="synonym">Pyrus malus</name>
    <dbReference type="NCBI Taxonomy" id="3750"/>
    <lineage>
        <taxon>Eukaryota</taxon>
        <taxon>Viridiplantae</taxon>
        <taxon>Streptophyta</taxon>
        <taxon>Embryophyta</taxon>
        <taxon>Tracheophyta</taxon>
        <taxon>Spermatophyta</taxon>
        <taxon>Magnoliopsida</taxon>
        <taxon>eudicotyledons</taxon>
        <taxon>Gunneridae</taxon>
        <taxon>Pentapetalae</taxon>
        <taxon>rosids</taxon>
        <taxon>fabids</taxon>
        <taxon>Rosales</taxon>
        <taxon>Rosaceae</taxon>
        <taxon>Amygdaloideae</taxon>
        <taxon>Maleae</taxon>
        <taxon>Malus</taxon>
    </lineage>
</organism>
<comment type="caution">
    <text evidence="1">The sequence shown here is derived from an EMBL/GenBank/DDBJ whole genome shotgun (WGS) entry which is preliminary data.</text>
</comment>
<name>A0A498IHT7_MALDO</name>
<gene>
    <name evidence="1" type="ORF">DVH24_002441</name>
</gene>
<dbReference type="AlphaFoldDB" id="A0A498IHT7"/>
<evidence type="ECO:0000313" key="1">
    <source>
        <dbReference type="EMBL" id="RXH82669.1"/>
    </source>
</evidence>
<proteinExistence type="predicted"/>
<dbReference type="STRING" id="3750.A0A498IHT7"/>
<evidence type="ECO:0000313" key="2">
    <source>
        <dbReference type="Proteomes" id="UP000290289"/>
    </source>
</evidence>
<sequence length="101" mass="11468">MCFRAPSEFVSGLGGGRKKKGEVVEIVGYRARPCAAEHVKYLIENVVGLEKVVIDPVRRWAYQSSEIGRGVEELKEEEKARDYAKKRLKKIVPSSIRFECL</sequence>
<accession>A0A498IHT7</accession>
<reference evidence="1 2" key="1">
    <citation type="submission" date="2018-10" db="EMBL/GenBank/DDBJ databases">
        <title>A high-quality apple genome assembly.</title>
        <authorList>
            <person name="Hu J."/>
        </authorList>
    </citation>
    <scope>NUCLEOTIDE SEQUENCE [LARGE SCALE GENOMIC DNA]</scope>
    <source>
        <strain evidence="2">cv. HFTH1</strain>
        <tissue evidence="1">Young leaf</tissue>
    </source>
</reference>